<dbReference type="GeneID" id="39985202"/>
<accession>A0A1X0NX00</accession>
<name>A0A1X0NX00_9TRYP</name>
<organism evidence="1 2">
    <name type="scientific">Trypanosoma theileri</name>
    <dbReference type="NCBI Taxonomy" id="67003"/>
    <lineage>
        <taxon>Eukaryota</taxon>
        <taxon>Discoba</taxon>
        <taxon>Euglenozoa</taxon>
        <taxon>Kinetoplastea</taxon>
        <taxon>Metakinetoplastina</taxon>
        <taxon>Trypanosomatida</taxon>
        <taxon>Trypanosomatidae</taxon>
        <taxon>Trypanosoma</taxon>
    </lineage>
</organism>
<dbReference type="Proteomes" id="UP000192257">
    <property type="component" value="Unassembled WGS sequence"/>
</dbReference>
<evidence type="ECO:0000313" key="1">
    <source>
        <dbReference type="EMBL" id="ORC89202.1"/>
    </source>
</evidence>
<dbReference type="EMBL" id="NBCO01000013">
    <property type="protein sequence ID" value="ORC89202.1"/>
    <property type="molecule type" value="Genomic_DNA"/>
</dbReference>
<reference evidence="1 2" key="1">
    <citation type="submission" date="2017-03" db="EMBL/GenBank/DDBJ databases">
        <title>An alternative strategy for trypanosome survival in the mammalian bloodstream revealed through genome and transcriptome analysis of the ubiquitous bovine parasite Trypanosoma (Megatrypanum) theileri.</title>
        <authorList>
            <person name="Kelly S."/>
            <person name="Ivens A."/>
            <person name="Mott A."/>
            <person name="O'Neill E."/>
            <person name="Emms D."/>
            <person name="Macleod O."/>
            <person name="Voorheis P."/>
            <person name="Matthews J."/>
            <person name="Matthews K."/>
            <person name="Carrington M."/>
        </authorList>
    </citation>
    <scope>NUCLEOTIDE SEQUENCE [LARGE SCALE GENOMIC DNA]</scope>
    <source>
        <strain evidence="1">Edinburgh</strain>
    </source>
</reference>
<dbReference type="AlphaFoldDB" id="A0A1X0NX00"/>
<evidence type="ECO:0000313" key="2">
    <source>
        <dbReference type="Proteomes" id="UP000192257"/>
    </source>
</evidence>
<gene>
    <name evidence="1" type="ORF">TM35_000132060</name>
</gene>
<sequence length="138" mass="16012">MNTFRSWIFAGNVKRCVARGVGEEVAFKNRKLVKMPFLSWVYVLPFDAKDWMKSKSGVRSSFLNGLCFPRGGWGGRQVSTGPRIIHQFGFARVWDPFYCCCAYLKDNVLTNCQTLMSVYFELKESRIPYFRLNLENRG</sequence>
<protein>
    <submittedName>
        <fullName evidence="1">Uncharacterized protein</fullName>
    </submittedName>
</protein>
<dbReference type="RefSeq" id="XP_028883268.1">
    <property type="nucleotide sequence ID" value="XM_029025422.1"/>
</dbReference>
<comment type="caution">
    <text evidence="1">The sequence shown here is derived from an EMBL/GenBank/DDBJ whole genome shotgun (WGS) entry which is preliminary data.</text>
</comment>
<dbReference type="VEuPathDB" id="TriTrypDB:TM35_000132060"/>
<proteinExistence type="predicted"/>
<keyword evidence="2" id="KW-1185">Reference proteome</keyword>